<feature type="compositionally biased region" description="Low complexity" evidence="4">
    <location>
        <begin position="525"/>
        <end position="547"/>
    </location>
</feature>
<proteinExistence type="predicted"/>
<evidence type="ECO:0000313" key="6">
    <source>
        <dbReference type="Proteomes" id="UP000534294"/>
    </source>
</evidence>
<organism evidence="5 6">
    <name type="scientific">Prosthecobacter dejongeii</name>
    <dbReference type="NCBI Taxonomy" id="48465"/>
    <lineage>
        <taxon>Bacteria</taxon>
        <taxon>Pseudomonadati</taxon>
        <taxon>Verrucomicrobiota</taxon>
        <taxon>Verrucomicrobiia</taxon>
        <taxon>Verrucomicrobiales</taxon>
        <taxon>Verrucomicrobiaceae</taxon>
        <taxon>Prosthecobacter</taxon>
    </lineage>
</organism>
<comment type="subcellular location">
    <subcellularLocation>
        <location evidence="1">Virion</location>
    </subcellularLocation>
</comment>
<sequence length="562" mass="62219">MNAPNQELCNHLLERYGALHAARAPWVSLWQELGDYLMPRKFGGRAATAPGTGREARLFDTTGIHANTVLANGQLAWITPLGGNWFSFAPPAPFKKSETVKQWLQECTDIVRDLLANSSNFYTVVHEFYLDRSCFGTAAMYVEAGKRQALNFRVFPVGSFCIDEDDEGHVDTVFREMEMTARQCELRFGREALPKKILDCLASKDAARVNDRFKIIHAIFPRTPEEMRPEGGPLGMPVASVYIEASSRAVLLHSGYSSMPAMVSRFLEWNNGLGGMYGWSPAWAALPEARQLNLLQMWMDALAEKKAFPPVLKPASMEGEIDLSAGGITEYDDSLGPNAAVPREFGLAGDFNAGLQRIQERQNAIRKHFHVDLFEMFGMQGKQMTATEVNARVREKVVQISPSFARLTTELLNPLLQRVFSLCLEGGYLPQPPAEMVQRVSETVGEVASPMLAYQSRLDIELRSMGDAAFERYLGQLQAIASFDPATLDNVNFDEPARALAAGNGLPHSYLRPVRDRDGLRSQRAEQQAQQQQLAMAEQASKAAANASKVDPETLQQLTGAA</sequence>
<accession>A0A7W8DPY7</accession>
<keyword evidence="6" id="KW-1185">Reference proteome</keyword>
<evidence type="ECO:0000256" key="4">
    <source>
        <dbReference type="SAM" id="MobiDB-lite"/>
    </source>
</evidence>
<dbReference type="InterPro" id="IPR020991">
    <property type="entry name" value="Connector_podovirus"/>
</dbReference>
<evidence type="ECO:0008006" key="7">
    <source>
        <dbReference type="Google" id="ProtNLM"/>
    </source>
</evidence>
<dbReference type="EMBL" id="JACHIF010000003">
    <property type="protein sequence ID" value="MBB5037431.1"/>
    <property type="molecule type" value="Genomic_DNA"/>
</dbReference>
<dbReference type="Proteomes" id="UP000534294">
    <property type="component" value="Unassembled WGS sequence"/>
</dbReference>
<evidence type="ECO:0000313" key="5">
    <source>
        <dbReference type="EMBL" id="MBB5037431.1"/>
    </source>
</evidence>
<name>A0A7W8DPY7_9BACT</name>
<feature type="region of interest" description="Disordered" evidence="4">
    <location>
        <begin position="518"/>
        <end position="562"/>
    </location>
</feature>
<dbReference type="RefSeq" id="WP_184207325.1">
    <property type="nucleotide sequence ID" value="NZ_JACHIF010000003.1"/>
</dbReference>
<protein>
    <recommendedName>
        <fullName evidence="7">Bacteriophage head to tail connecting protein</fullName>
    </recommendedName>
</protein>
<evidence type="ECO:0000256" key="1">
    <source>
        <dbReference type="ARBA" id="ARBA00004328"/>
    </source>
</evidence>
<evidence type="ECO:0000256" key="3">
    <source>
        <dbReference type="ARBA" id="ARBA00023219"/>
    </source>
</evidence>
<gene>
    <name evidence="5" type="ORF">HNQ64_001680</name>
</gene>
<keyword evidence="2" id="KW-1188">Viral release from host cell</keyword>
<evidence type="ECO:0000256" key="2">
    <source>
        <dbReference type="ARBA" id="ARBA00022612"/>
    </source>
</evidence>
<reference evidence="5 6" key="1">
    <citation type="submission" date="2020-08" db="EMBL/GenBank/DDBJ databases">
        <title>Genomic Encyclopedia of Type Strains, Phase IV (KMG-IV): sequencing the most valuable type-strain genomes for metagenomic binning, comparative biology and taxonomic classification.</title>
        <authorList>
            <person name="Goeker M."/>
        </authorList>
    </citation>
    <scope>NUCLEOTIDE SEQUENCE [LARGE SCALE GENOMIC DNA]</scope>
    <source>
        <strain evidence="5 6">DSM 12251</strain>
    </source>
</reference>
<dbReference type="AlphaFoldDB" id="A0A7W8DPY7"/>
<comment type="caution">
    <text evidence="5">The sequence shown here is derived from an EMBL/GenBank/DDBJ whole genome shotgun (WGS) entry which is preliminary data.</text>
</comment>
<dbReference type="Pfam" id="PF12236">
    <property type="entry name" value="Head-tail_con"/>
    <property type="match status" value="1"/>
</dbReference>
<keyword evidence="3" id="KW-0231">Viral genome packaging</keyword>